<dbReference type="AlphaFoldDB" id="A0A2H1VB29"/>
<sequence length="99" mass="11249">MVSPALGEARGSIRVLLTKTYPDLTPARKYHADYLILRCNTVRSSNTYGTPYTPSRFSFVSFFFVHIKVNVHRPASYASHASYAFRMTSSARIACRHCR</sequence>
<reference evidence="1" key="1">
    <citation type="submission" date="2016-07" db="EMBL/GenBank/DDBJ databases">
        <authorList>
            <person name="Bretaudeau A."/>
        </authorList>
    </citation>
    <scope>NUCLEOTIDE SEQUENCE</scope>
    <source>
        <strain evidence="1">Rice</strain>
        <tissue evidence="1">Whole body</tissue>
    </source>
</reference>
<proteinExistence type="predicted"/>
<accession>A0A2H1VB29</accession>
<name>A0A2H1VB29_SPOFR</name>
<dbReference type="EMBL" id="ODYU01001601">
    <property type="protein sequence ID" value="SOQ38050.1"/>
    <property type="molecule type" value="Genomic_DNA"/>
</dbReference>
<gene>
    <name evidence="1" type="ORF">SFRICE_015264</name>
</gene>
<organism evidence="1">
    <name type="scientific">Spodoptera frugiperda</name>
    <name type="common">Fall armyworm</name>
    <dbReference type="NCBI Taxonomy" id="7108"/>
    <lineage>
        <taxon>Eukaryota</taxon>
        <taxon>Metazoa</taxon>
        <taxon>Ecdysozoa</taxon>
        <taxon>Arthropoda</taxon>
        <taxon>Hexapoda</taxon>
        <taxon>Insecta</taxon>
        <taxon>Pterygota</taxon>
        <taxon>Neoptera</taxon>
        <taxon>Endopterygota</taxon>
        <taxon>Lepidoptera</taxon>
        <taxon>Glossata</taxon>
        <taxon>Ditrysia</taxon>
        <taxon>Noctuoidea</taxon>
        <taxon>Noctuidae</taxon>
        <taxon>Amphipyrinae</taxon>
        <taxon>Spodoptera</taxon>
    </lineage>
</organism>
<evidence type="ECO:0000313" key="1">
    <source>
        <dbReference type="EMBL" id="SOQ38050.1"/>
    </source>
</evidence>
<protein>
    <submittedName>
        <fullName evidence="1">SFRICE_015264</fullName>
    </submittedName>
</protein>